<dbReference type="AlphaFoldDB" id="A0AAN6ZJE3"/>
<feature type="region of interest" description="Disordered" evidence="10">
    <location>
        <begin position="93"/>
        <end position="114"/>
    </location>
</feature>
<evidence type="ECO:0000256" key="10">
    <source>
        <dbReference type="SAM" id="MobiDB-lite"/>
    </source>
</evidence>
<gene>
    <name evidence="13" type="ORF">C8A04DRAFT_15315</name>
</gene>
<proteinExistence type="inferred from homology"/>
<evidence type="ECO:0000256" key="9">
    <source>
        <dbReference type="ARBA" id="ARBA00023136"/>
    </source>
</evidence>
<dbReference type="SUPFAM" id="SSF52343">
    <property type="entry name" value="Ferredoxin reductase-like, C-terminal NADP-linked domain"/>
    <property type="match status" value="1"/>
</dbReference>
<dbReference type="SFLD" id="SFLDG01168">
    <property type="entry name" value="Ferric_reductase_subgroup_(FRE"/>
    <property type="match status" value="1"/>
</dbReference>
<reference evidence="13" key="1">
    <citation type="journal article" date="2023" name="Mol. Phylogenet. Evol.">
        <title>Genome-scale phylogeny and comparative genomics of the fungal order Sordariales.</title>
        <authorList>
            <person name="Hensen N."/>
            <person name="Bonometti L."/>
            <person name="Westerberg I."/>
            <person name="Brannstrom I.O."/>
            <person name="Guillou S."/>
            <person name="Cros-Aarteil S."/>
            <person name="Calhoun S."/>
            <person name="Haridas S."/>
            <person name="Kuo A."/>
            <person name="Mondo S."/>
            <person name="Pangilinan J."/>
            <person name="Riley R."/>
            <person name="LaButti K."/>
            <person name="Andreopoulos B."/>
            <person name="Lipzen A."/>
            <person name="Chen C."/>
            <person name="Yan M."/>
            <person name="Daum C."/>
            <person name="Ng V."/>
            <person name="Clum A."/>
            <person name="Steindorff A."/>
            <person name="Ohm R.A."/>
            <person name="Martin F."/>
            <person name="Silar P."/>
            <person name="Natvig D.O."/>
            <person name="Lalanne C."/>
            <person name="Gautier V."/>
            <person name="Ament-Velasquez S.L."/>
            <person name="Kruys A."/>
            <person name="Hutchinson M.I."/>
            <person name="Powell A.J."/>
            <person name="Barry K."/>
            <person name="Miller A.N."/>
            <person name="Grigoriev I.V."/>
            <person name="Debuchy R."/>
            <person name="Gladieux P."/>
            <person name="Hiltunen Thoren M."/>
            <person name="Johannesson H."/>
        </authorList>
    </citation>
    <scope>NUCLEOTIDE SEQUENCE</scope>
    <source>
        <strain evidence="13">CBS 141.50</strain>
    </source>
</reference>
<feature type="transmembrane region" description="Helical" evidence="11">
    <location>
        <begin position="154"/>
        <end position="178"/>
    </location>
</feature>
<sequence>MTLPNLPPRAAPSPLIPRHIQNLSSASNLEPHWGYASRAVPCTNDPGSCAYLDAVYDAHDRGMVYTGIFWLTLVGLVGGWGVLRILLRPRGGSVVDGDQGEKQQGEEEQQQPNSILSTTTRLVQTLHTTTTHHLLPSSPVFLSPLLGHPTRLQLLLLTILTSYLTLFTFLGITYSTWITPIKNQPPTVLNTRTSIGPWADRVGVLAYALTPLSILLSSRESVLSLVTGVPYTGFLFLHRWTGYVILVQSVLHTVGWVVVEAKLYNPQPEVWEMYINQGYAIWGVVGLVVLVMMWVLSWRVVVRRVTGYEVFRKAHYVLGMVYIGALVGHWAGLQCFLLPGVILWGLDRAVRLVRTGLLHCGWWSEEGSKRRWGFRAAEGTCSRVWEDAEFGDVVRIDLEHPQKPWAVGQHYYLCFPESSIWQSHPFTPVSLPVLTTDAAGGKVKHTYIFRAKGGETKKIAGLLARKLTAAPTRTATTPIILQGPYGQGTLTGLTLNTNILCIAGGTGITYVLPVLTRLVRGPVVADRKVELIWAVKRKQDLQWVEPELDELRRLGAAHGLRVRIFVTAKVLPLPAAEAESESKETKVTAGDEARAESEDDIESSPEAPPAYDSFENRPDVGAVVDEFVACVVQGPTRVFGSGPPGMVVDLRAGVARCNSGRKVWKGEERFNVSLECDDRMEW</sequence>
<dbReference type="RefSeq" id="XP_062633419.1">
    <property type="nucleotide sequence ID" value="XM_062778438.1"/>
</dbReference>
<dbReference type="InterPro" id="IPR039261">
    <property type="entry name" value="FNR_nucleotide-bd"/>
</dbReference>
<comment type="similarity">
    <text evidence="2">Belongs to the ferric reductase (FRE) family.</text>
</comment>
<dbReference type="InterPro" id="IPR013112">
    <property type="entry name" value="FAD-bd_8"/>
</dbReference>
<keyword evidence="3" id="KW-0813">Transport</keyword>
<evidence type="ECO:0000256" key="6">
    <source>
        <dbReference type="ARBA" id="ARBA00022989"/>
    </source>
</evidence>
<dbReference type="SFLD" id="SFLDS00052">
    <property type="entry name" value="Ferric_Reductase_Domain"/>
    <property type="match status" value="1"/>
</dbReference>
<evidence type="ECO:0000313" key="13">
    <source>
        <dbReference type="EMBL" id="KAK4140048.1"/>
    </source>
</evidence>
<evidence type="ECO:0000259" key="12">
    <source>
        <dbReference type="PROSITE" id="PS51384"/>
    </source>
</evidence>
<keyword evidence="9 11" id="KW-0472">Membrane</keyword>
<dbReference type="Pfam" id="PF08022">
    <property type="entry name" value="FAD_binding_8"/>
    <property type="match status" value="1"/>
</dbReference>
<dbReference type="GO" id="GO:0000293">
    <property type="term" value="F:ferric-chelate reductase activity"/>
    <property type="evidence" value="ECO:0007669"/>
    <property type="project" value="UniProtKB-ARBA"/>
</dbReference>
<dbReference type="GO" id="GO:0015677">
    <property type="term" value="P:copper ion import"/>
    <property type="evidence" value="ECO:0007669"/>
    <property type="project" value="TreeGrafter"/>
</dbReference>
<keyword evidence="6 11" id="KW-1133">Transmembrane helix</keyword>
<dbReference type="GeneID" id="87815051"/>
<dbReference type="PANTHER" id="PTHR32361:SF3">
    <property type="entry name" value="REDUCTASE, PUTATIVE (AFU_ORTHOLOGUE AFUA_6G13750)-RELATED"/>
    <property type="match status" value="1"/>
</dbReference>
<feature type="transmembrane region" description="Helical" evidence="11">
    <location>
        <begin position="314"/>
        <end position="333"/>
    </location>
</feature>
<evidence type="ECO:0000256" key="4">
    <source>
        <dbReference type="ARBA" id="ARBA00022692"/>
    </source>
</evidence>
<feature type="transmembrane region" description="Helical" evidence="11">
    <location>
        <begin position="62"/>
        <end position="83"/>
    </location>
</feature>
<comment type="caution">
    <text evidence="13">The sequence shown here is derived from an EMBL/GenBank/DDBJ whole genome shotgun (WGS) entry which is preliminary data.</text>
</comment>
<dbReference type="InterPro" id="IPR013130">
    <property type="entry name" value="Fe3_Rdtase_TM_dom"/>
</dbReference>
<evidence type="ECO:0000256" key="11">
    <source>
        <dbReference type="SAM" id="Phobius"/>
    </source>
</evidence>
<keyword evidence="4 11" id="KW-0812">Transmembrane</keyword>
<accession>A0AAN6ZJE3</accession>
<protein>
    <submittedName>
        <fullName evidence="13">Ferric reductase transmembrane component 3</fullName>
    </submittedName>
</protein>
<dbReference type="PANTHER" id="PTHR32361">
    <property type="entry name" value="FERRIC/CUPRIC REDUCTASE TRANSMEMBRANE COMPONENT"/>
    <property type="match status" value="1"/>
</dbReference>
<dbReference type="InterPro" id="IPR051410">
    <property type="entry name" value="Ferric/Cupric_Reductase"/>
</dbReference>
<dbReference type="InterPro" id="IPR013121">
    <property type="entry name" value="Fe_red_NAD-bd_6"/>
</dbReference>
<dbReference type="CDD" id="cd06186">
    <property type="entry name" value="NOX_Duox_like_FAD_NADP"/>
    <property type="match status" value="1"/>
</dbReference>
<evidence type="ECO:0000313" key="14">
    <source>
        <dbReference type="Proteomes" id="UP001302676"/>
    </source>
</evidence>
<feature type="domain" description="FAD-binding FR-type" evidence="12">
    <location>
        <begin position="374"/>
        <end position="491"/>
    </location>
</feature>
<evidence type="ECO:0000256" key="2">
    <source>
        <dbReference type="ARBA" id="ARBA00006278"/>
    </source>
</evidence>
<dbReference type="GO" id="GO:0005886">
    <property type="term" value="C:plasma membrane"/>
    <property type="evidence" value="ECO:0007669"/>
    <property type="project" value="TreeGrafter"/>
</dbReference>
<dbReference type="Proteomes" id="UP001302676">
    <property type="component" value="Unassembled WGS sequence"/>
</dbReference>
<dbReference type="PROSITE" id="PS51384">
    <property type="entry name" value="FAD_FR"/>
    <property type="match status" value="1"/>
</dbReference>
<evidence type="ECO:0000256" key="5">
    <source>
        <dbReference type="ARBA" id="ARBA00022982"/>
    </source>
</evidence>
<name>A0AAN6ZJE3_9PEZI</name>
<evidence type="ECO:0000256" key="1">
    <source>
        <dbReference type="ARBA" id="ARBA00004141"/>
    </source>
</evidence>
<dbReference type="Pfam" id="PF08030">
    <property type="entry name" value="NAD_binding_6"/>
    <property type="match status" value="1"/>
</dbReference>
<comment type="subcellular location">
    <subcellularLocation>
        <location evidence="1">Membrane</location>
        <topology evidence="1">Multi-pass membrane protein</topology>
    </subcellularLocation>
</comment>
<dbReference type="EMBL" id="MU853642">
    <property type="protein sequence ID" value="KAK4140048.1"/>
    <property type="molecule type" value="Genomic_DNA"/>
</dbReference>
<keyword evidence="8" id="KW-0406">Ion transport</keyword>
<reference evidence="13" key="2">
    <citation type="submission" date="2023-05" db="EMBL/GenBank/DDBJ databases">
        <authorList>
            <consortium name="Lawrence Berkeley National Laboratory"/>
            <person name="Steindorff A."/>
            <person name="Hensen N."/>
            <person name="Bonometti L."/>
            <person name="Westerberg I."/>
            <person name="Brannstrom I.O."/>
            <person name="Guillou S."/>
            <person name="Cros-Aarteil S."/>
            <person name="Calhoun S."/>
            <person name="Haridas S."/>
            <person name="Kuo A."/>
            <person name="Mondo S."/>
            <person name="Pangilinan J."/>
            <person name="Riley R."/>
            <person name="Labutti K."/>
            <person name="Andreopoulos B."/>
            <person name="Lipzen A."/>
            <person name="Chen C."/>
            <person name="Yanf M."/>
            <person name="Daum C."/>
            <person name="Ng V."/>
            <person name="Clum A."/>
            <person name="Ohm R."/>
            <person name="Martin F."/>
            <person name="Silar P."/>
            <person name="Natvig D."/>
            <person name="Lalanne C."/>
            <person name="Gautier V."/>
            <person name="Ament-Velasquez S.L."/>
            <person name="Kruys A."/>
            <person name="Hutchinson M.I."/>
            <person name="Powell A.J."/>
            <person name="Barry K."/>
            <person name="Miller A.N."/>
            <person name="Grigoriev I.V."/>
            <person name="Debuchy R."/>
            <person name="Gladieux P."/>
            <person name="Thoren M.H."/>
            <person name="Johannesson H."/>
        </authorList>
    </citation>
    <scope>NUCLEOTIDE SEQUENCE</scope>
    <source>
        <strain evidence="13">CBS 141.50</strain>
    </source>
</reference>
<evidence type="ECO:0000256" key="3">
    <source>
        <dbReference type="ARBA" id="ARBA00022448"/>
    </source>
</evidence>
<keyword evidence="5" id="KW-0249">Electron transport</keyword>
<keyword evidence="7" id="KW-0560">Oxidoreductase</keyword>
<dbReference type="Pfam" id="PF01794">
    <property type="entry name" value="Ferric_reduct"/>
    <property type="match status" value="1"/>
</dbReference>
<keyword evidence="14" id="KW-1185">Reference proteome</keyword>
<evidence type="ECO:0000256" key="7">
    <source>
        <dbReference type="ARBA" id="ARBA00023002"/>
    </source>
</evidence>
<dbReference type="InterPro" id="IPR017927">
    <property type="entry name" value="FAD-bd_FR_type"/>
</dbReference>
<feature type="transmembrane region" description="Helical" evidence="11">
    <location>
        <begin position="237"/>
        <end position="259"/>
    </location>
</feature>
<feature type="transmembrane region" description="Helical" evidence="11">
    <location>
        <begin position="279"/>
        <end position="302"/>
    </location>
</feature>
<dbReference type="GO" id="GO:0006826">
    <property type="term" value="P:iron ion transport"/>
    <property type="evidence" value="ECO:0007669"/>
    <property type="project" value="TreeGrafter"/>
</dbReference>
<feature type="region of interest" description="Disordered" evidence="10">
    <location>
        <begin position="577"/>
        <end position="615"/>
    </location>
</feature>
<dbReference type="GO" id="GO:0006879">
    <property type="term" value="P:intracellular iron ion homeostasis"/>
    <property type="evidence" value="ECO:0007669"/>
    <property type="project" value="TreeGrafter"/>
</dbReference>
<feature type="compositionally biased region" description="Basic and acidic residues" evidence="10">
    <location>
        <begin position="580"/>
        <end position="596"/>
    </location>
</feature>
<dbReference type="Gene3D" id="3.40.50.80">
    <property type="entry name" value="Nucleotide-binding domain of ferredoxin-NADP reductase (FNR) module"/>
    <property type="match status" value="1"/>
</dbReference>
<evidence type="ECO:0000256" key="8">
    <source>
        <dbReference type="ARBA" id="ARBA00023065"/>
    </source>
</evidence>
<organism evidence="13 14">
    <name type="scientific">Dichotomopilus funicola</name>
    <dbReference type="NCBI Taxonomy" id="1934379"/>
    <lineage>
        <taxon>Eukaryota</taxon>
        <taxon>Fungi</taxon>
        <taxon>Dikarya</taxon>
        <taxon>Ascomycota</taxon>
        <taxon>Pezizomycotina</taxon>
        <taxon>Sordariomycetes</taxon>
        <taxon>Sordariomycetidae</taxon>
        <taxon>Sordariales</taxon>
        <taxon>Chaetomiaceae</taxon>
        <taxon>Dichotomopilus</taxon>
    </lineage>
</organism>